<evidence type="ECO:0000259" key="1">
    <source>
        <dbReference type="SMART" id="SM00034"/>
    </source>
</evidence>
<evidence type="ECO:0000313" key="3">
    <source>
        <dbReference type="Proteomes" id="UP001107558"/>
    </source>
</evidence>
<dbReference type="SMART" id="SM00034">
    <property type="entry name" value="CLECT"/>
    <property type="match status" value="1"/>
</dbReference>
<keyword evidence="3" id="KW-1185">Reference proteome</keyword>
<name>A0A9J6BKB8_POLVA</name>
<reference evidence="2" key="1">
    <citation type="submission" date="2021-03" db="EMBL/GenBank/DDBJ databases">
        <title>Chromosome level genome of the anhydrobiotic midge Polypedilum vanderplanki.</title>
        <authorList>
            <person name="Yoshida Y."/>
            <person name="Kikawada T."/>
            <person name="Gusev O."/>
        </authorList>
    </citation>
    <scope>NUCLEOTIDE SEQUENCE</scope>
    <source>
        <strain evidence="2">NIAS01</strain>
        <tissue evidence="2">Whole body or cell culture</tissue>
    </source>
</reference>
<proteinExistence type="predicted"/>
<dbReference type="InterPro" id="IPR001304">
    <property type="entry name" value="C-type_lectin-like"/>
</dbReference>
<protein>
    <recommendedName>
        <fullName evidence="1">C-type lectin domain-containing protein</fullName>
    </recommendedName>
</protein>
<dbReference type="EMBL" id="JADBJN010000003">
    <property type="protein sequence ID" value="KAG5669955.1"/>
    <property type="molecule type" value="Genomic_DNA"/>
</dbReference>
<comment type="caution">
    <text evidence="2">The sequence shown here is derived from an EMBL/GenBank/DDBJ whole genome shotgun (WGS) entry which is preliminary data.</text>
</comment>
<dbReference type="CDD" id="cd00037">
    <property type="entry name" value="CLECT"/>
    <property type="match status" value="1"/>
</dbReference>
<dbReference type="InterPro" id="IPR016187">
    <property type="entry name" value="CTDL_fold"/>
</dbReference>
<dbReference type="Proteomes" id="UP001107558">
    <property type="component" value="Chromosome 3"/>
</dbReference>
<accession>A0A9J6BKB8</accession>
<dbReference type="Gene3D" id="3.10.100.10">
    <property type="entry name" value="Mannose-Binding Protein A, subunit A"/>
    <property type="match status" value="1"/>
</dbReference>
<organism evidence="2 3">
    <name type="scientific">Polypedilum vanderplanki</name>
    <name type="common">Sleeping chironomid midge</name>
    <dbReference type="NCBI Taxonomy" id="319348"/>
    <lineage>
        <taxon>Eukaryota</taxon>
        <taxon>Metazoa</taxon>
        <taxon>Ecdysozoa</taxon>
        <taxon>Arthropoda</taxon>
        <taxon>Hexapoda</taxon>
        <taxon>Insecta</taxon>
        <taxon>Pterygota</taxon>
        <taxon>Neoptera</taxon>
        <taxon>Endopterygota</taxon>
        <taxon>Diptera</taxon>
        <taxon>Nematocera</taxon>
        <taxon>Chironomoidea</taxon>
        <taxon>Chironomidae</taxon>
        <taxon>Chironominae</taxon>
        <taxon>Polypedilum</taxon>
        <taxon>Polypedilum</taxon>
    </lineage>
</organism>
<sequence length="217" mass="24956">MMWQVWEATGTSLRFLELAIAPPAQIFNPSNMQGINSDTSLCHRTSEIFNSERKLIKKICYHHTDVMYNDAENFCRNYGMELFVINSQEVAEGLLKEMKAVVAQFHPSCNSENWPDNCYININGRKSSNGKWYSRTFETLPIYENLTWIQNAEIGNCLTVKVQNGNLVVKGESCKLTIPLFCEFDVDENLTSKNTKLFECQQKLKICKNFLSDLLNL</sequence>
<dbReference type="AlphaFoldDB" id="A0A9J6BKB8"/>
<gene>
    <name evidence="2" type="ORF">PVAND_000244</name>
</gene>
<feature type="domain" description="C-type lectin" evidence="1">
    <location>
        <begin position="42"/>
        <end position="183"/>
    </location>
</feature>
<dbReference type="InterPro" id="IPR016186">
    <property type="entry name" value="C-type_lectin-like/link_sf"/>
</dbReference>
<dbReference type="SUPFAM" id="SSF56436">
    <property type="entry name" value="C-type lectin-like"/>
    <property type="match status" value="1"/>
</dbReference>
<evidence type="ECO:0000313" key="2">
    <source>
        <dbReference type="EMBL" id="KAG5669955.1"/>
    </source>
</evidence>